<comment type="caution">
    <text evidence="4">The sequence shown here is derived from an EMBL/GenBank/DDBJ whole genome shotgun (WGS) entry which is preliminary data.</text>
</comment>
<dbReference type="InterPro" id="IPR001478">
    <property type="entry name" value="PDZ"/>
</dbReference>
<dbReference type="InterPro" id="IPR036034">
    <property type="entry name" value="PDZ_sf"/>
</dbReference>
<dbReference type="Gene3D" id="2.30.42.10">
    <property type="match status" value="1"/>
</dbReference>
<evidence type="ECO:0000313" key="5">
    <source>
        <dbReference type="Proteomes" id="UP001642484"/>
    </source>
</evidence>
<reference evidence="4 5" key="1">
    <citation type="submission" date="2024-02" db="EMBL/GenBank/DDBJ databases">
        <authorList>
            <person name="Chen Y."/>
            <person name="Shah S."/>
            <person name="Dougan E. K."/>
            <person name="Thang M."/>
            <person name="Chan C."/>
        </authorList>
    </citation>
    <scope>NUCLEOTIDE SEQUENCE [LARGE SCALE GENOMIC DNA]</scope>
</reference>
<feature type="compositionally biased region" description="Low complexity" evidence="1">
    <location>
        <begin position="514"/>
        <end position="525"/>
    </location>
</feature>
<keyword evidence="5" id="KW-1185">Reference proteome</keyword>
<gene>
    <name evidence="4" type="ORF">CCMP2556_LOCUS9747</name>
</gene>
<feature type="compositionally biased region" description="Polar residues" evidence="1">
    <location>
        <begin position="473"/>
        <end position="487"/>
    </location>
</feature>
<organism evidence="4 5">
    <name type="scientific">Durusdinium trenchii</name>
    <dbReference type="NCBI Taxonomy" id="1381693"/>
    <lineage>
        <taxon>Eukaryota</taxon>
        <taxon>Sar</taxon>
        <taxon>Alveolata</taxon>
        <taxon>Dinophyceae</taxon>
        <taxon>Suessiales</taxon>
        <taxon>Symbiodiniaceae</taxon>
        <taxon>Durusdinium</taxon>
    </lineage>
</organism>
<feature type="chain" id="PRO_5045705978" description="PDZ domain-containing protein" evidence="2">
    <location>
        <begin position="26"/>
        <end position="554"/>
    </location>
</feature>
<accession>A0ABP0J5J9</accession>
<dbReference type="Proteomes" id="UP001642484">
    <property type="component" value="Unassembled WGS sequence"/>
</dbReference>
<sequence>MAKRTATCTAALLVTLCLPVGFVGPSRTAAHARVPAAHRNRHRVGPLGAKNPPDVRKLLEGAGLIPPQPTERWVPEEEALEFETPFDQLKQNIKDAFLQPNQEALVPQEEAVEFETPISQLSSFRPEELETPLEWIKKSVKKEKLVPEGEALKFETPISILFQEDEELEAEELWSDLLAPLLETDAVDTMNESNYLTVTVQKPLGLTVEENSKVAGGGVAVCGLEPNSNAERAGLRTGLQLLAAGGVPVHGMSLEDAIQPIEAAEDQVQLTFFMGSAEAFYGVLGPKPAWLSSFLHKLQIQHLAWQWQEGKTPQGRTWSWALELLDELRESDVDEETYSNAVVAAMEACQKASRWQPALKLLDDLCASSAAADLRAAYRAAVVTCDRGGEPLRAMWLLDEMKARSIQPDAATYNSAISSCRALLRSLQTQSASLPDLRARVRRGPRRARRRSRPVQQRKLSVSPSKDAITSHRAVTSTNWRSSSKSGQEPLSLEPLAPLAGRGLVAAEPRGRRAASPQPAAARRAVSTGGFERKMMKSPSQGSLSTAALVALRS</sequence>
<feature type="signal peptide" evidence="2">
    <location>
        <begin position="1"/>
        <end position="25"/>
    </location>
</feature>
<feature type="domain" description="PDZ" evidence="3">
    <location>
        <begin position="204"/>
        <end position="276"/>
    </location>
</feature>
<evidence type="ECO:0000256" key="1">
    <source>
        <dbReference type="SAM" id="MobiDB-lite"/>
    </source>
</evidence>
<evidence type="ECO:0000313" key="4">
    <source>
        <dbReference type="EMBL" id="CAK9009617.1"/>
    </source>
</evidence>
<feature type="compositionally biased region" description="Low complexity" evidence="1">
    <location>
        <begin position="489"/>
        <end position="500"/>
    </location>
</feature>
<keyword evidence="2" id="KW-0732">Signal</keyword>
<protein>
    <recommendedName>
        <fullName evidence="3">PDZ domain-containing protein</fullName>
    </recommendedName>
</protein>
<dbReference type="SUPFAM" id="SSF50156">
    <property type="entry name" value="PDZ domain-like"/>
    <property type="match status" value="1"/>
</dbReference>
<dbReference type="Pfam" id="PF00595">
    <property type="entry name" value="PDZ"/>
    <property type="match status" value="1"/>
</dbReference>
<name>A0ABP0J5J9_9DINO</name>
<proteinExistence type="predicted"/>
<evidence type="ECO:0000259" key="3">
    <source>
        <dbReference type="PROSITE" id="PS50106"/>
    </source>
</evidence>
<dbReference type="EMBL" id="CAXAMN010004470">
    <property type="protein sequence ID" value="CAK9009617.1"/>
    <property type="molecule type" value="Genomic_DNA"/>
</dbReference>
<dbReference type="InterPro" id="IPR011990">
    <property type="entry name" value="TPR-like_helical_dom_sf"/>
</dbReference>
<feature type="compositionally biased region" description="Basic residues" evidence="1">
    <location>
        <begin position="440"/>
        <end position="453"/>
    </location>
</feature>
<dbReference type="CDD" id="cd00136">
    <property type="entry name" value="PDZ_canonical"/>
    <property type="match status" value="1"/>
</dbReference>
<feature type="region of interest" description="Disordered" evidence="1">
    <location>
        <begin position="435"/>
        <end position="554"/>
    </location>
</feature>
<dbReference type="SMART" id="SM00228">
    <property type="entry name" value="PDZ"/>
    <property type="match status" value="1"/>
</dbReference>
<evidence type="ECO:0000256" key="2">
    <source>
        <dbReference type="SAM" id="SignalP"/>
    </source>
</evidence>
<dbReference type="Gene3D" id="1.25.40.10">
    <property type="entry name" value="Tetratricopeptide repeat domain"/>
    <property type="match status" value="1"/>
</dbReference>
<dbReference type="PROSITE" id="PS50106">
    <property type="entry name" value="PDZ"/>
    <property type="match status" value="1"/>
</dbReference>